<dbReference type="PROSITE" id="PS00583">
    <property type="entry name" value="PFKB_KINASES_1"/>
    <property type="match status" value="1"/>
</dbReference>
<feature type="domain" description="Carbohydrate kinase PfkB" evidence="4">
    <location>
        <begin position="28"/>
        <end position="290"/>
    </location>
</feature>
<keyword evidence="3 5" id="KW-0418">Kinase</keyword>
<evidence type="ECO:0000256" key="1">
    <source>
        <dbReference type="ARBA" id="ARBA00010688"/>
    </source>
</evidence>
<dbReference type="Pfam" id="PF00294">
    <property type="entry name" value="PfkB"/>
    <property type="match status" value="1"/>
</dbReference>
<dbReference type="InParanoid" id="A0A517SLY9"/>
<organism evidence="5 6">
    <name type="scientific">Caulifigura coniformis</name>
    <dbReference type="NCBI Taxonomy" id="2527983"/>
    <lineage>
        <taxon>Bacteria</taxon>
        <taxon>Pseudomonadati</taxon>
        <taxon>Planctomycetota</taxon>
        <taxon>Planctomycetia</taxon>
        <taxon>Planctomycetales</taxon>
        <taxon>Planctomycetaceae</taxon>
        <taxon>Caulifigura</taxon>
    </lineage>
</organism>
<dbReference type="InterPro" id="IPR029056">
    <property type="entry name" value="Ribokinase-like"/>
</dbReference>
<keyword evidence="6" id="KW-1185">Reference proteome</keyword>
<dbReference type="EMBL" id="CP036271">
    <property type="protein sequence ID" value="QDT57133.1"/>
    <property type="molecule type" value="Genomic_DNA"/>
</dbReference>
<protein>
    <submittedName>
        <fullName evidence="5">Putative sugar kinase YdjH</fullName>
        <ecNumber evidence="5">2.7.1.-</ecNumber>
    </submittedName>
</protein>
<evidence type="ECO:0000313" key="5">
    <source>
        <dbReference type="EMBL" id="QDT57133.1"/>
    </source>
</evidence>
<name>A0A517SLY9_9PLAN</name>
<dbReference type="OrthoDB" id="9813569at2"/>
<sequence length="307" mass="32604">MSASSSSSPAPLVIGLGEAVWDLFPDSRRAGGAPGNVAYQVQQLGGRALVATRFGRDEAGQALADHLAGEGLDLSLVQWDEALPTGAVTVHLEDPAHPHYTIHAPAAWDNLEATPALLDAARRADAICFGTLAQRDSRSRETIHRVLAAAGPRCLVVYDINLRQTYYDREWIECSLAASKIAKLNHDEVAIIAPLLGLPARPADFARALLEGTAVEAVCVTRAEEGCLVVTPGETVDIPGERVDVVDAVGSGDAFSAAMIMSLCRGWSLEKAVRFANRVGALMATKPGATPRIAAEYAELWKTFGRS</sequence>
<dbReference type="RefSeq" id="WP_145034515.1">
    <property type="nucleotide sequence ID" value="NZ_CP036271.1"/>
</dbReference>
<dbReference type="Proteomes" id="UP000315700">
    <property type="component" value="Chromosome"/>
</dbReference>
<dbReference type="InterPro" id="IPR011611">
    <property type="entry name" value="PfkB_dom"/>
</dbReference>
<gene>
    <name evidence="5" type="primary">ydjH_2</name>
    <name evidence="5" type="ORF">Pan44_52000</name>
</gene>
<dbReference type="GO" id="GO:0016301">
    <property type="term" value="F:kinase activity"/>
    <property type="evidence" value="ECO:0007669"/>
    <property type="project" value="UniProtKB-KW"/>
</dbReference>
<keyword evidence="2 5" id="KW-0808">Transferase</keyword>
<dbReference type="SUPFAM" id="SSF53613">
    <property type="entry name" value="Ribokinase-like"/>
    <property type="match status" value="1"/>
</dbReference>
<evidence type="ECO:0000256" key="3">
    <source>
        <dbReference type="ARBA" id="ARBA00022777"/>
    </source>
</evidence>
<comment type="similarity">
    <text evidence="1">Belongs to the carbohydrate kinase PfkB family.</text>
</comment>
<dbReference type="CDD" id="cd01167">
    <property type="entry name" value="bac_FRK"/>
    <property type="match status" value="1"/>
</dbReference>
<accession>A0A517SLY9</accession>
<dbReference type="InterPro" id="IPR002173">
    <property type="entry name" value="Carboh/pur_kinase_PfkB_CS"/>
</dbReference>
<evidence type="ECO:0000313" key="6">
    <source>
        <dbReference type="Proteomes" id="UP000315700"/>
    </source>
</evidence>
<dbReference type="AlphaFoldDB" id="A0A517SLY9"/>
<evidence type="ECO:0000259" key="4">
    <source>
        <dbReference type="Pfam" id="PF00294"/>
    </source>
</evidence>
<dbReference type="Gene3D" id="3.40.1190.20">
    <property type="match status" value="1"/>
</dbReference>
<proteinExistence type="inferred from homology"/>
<dbReference type="InterPro" id="IPR050306">
    <property type="entry name" value="PfkB_Carbo_kinase"/>
</dbReference>
<dbReference type="PANTHER" id="PTHR43085:SF57">
    <property type="entry name" value="CARBOHYDRATE KINASE PFKB DOMAIN-CONTAINING PROTEIN"/>
    <property type="match status" value="1"/>
</dbReference>
<dbReference type="KEGG" id="ccos:Pan44_52000"/>
<evidence type="ECO:0000256" key="2">
    <source>
        <dbReference type="ARBA" id="ARBA00022679"/>
    </source>
</evidence>
<dbReference type="EC" id="2.7.1.-" evidence="5"/>
<dbReference type="PANTHER" id="PTHR43085">
    <property type="entry name" value="HEXOKINASE FAMILY MEMBER"/>
    <property type="match status" value="1"/>
</dbReference>
<reference evidence="5 6" key="1">
    <citation type="submission" date="2019-02" db="EMBL/GenBank/DDBJ databases">
        <title>Deep-cultivation of Planctomycetes and their phenomic and genomic characterization uncovers novel biology.</title>
        <authorList>
            <person name="Wiegand S."/>
            <person name="Jogler M."/>
            <person name="Boedeker C."/>
            <person name="Pinto D."/>
            <person name="Vollmers J."/>
            <person name="Rivas-Marin E."/>
            <person name="Kohn T."/>
            <person name="Peeters S.H."/>
            <person name="Heuer A."/>
            <person name="Rast P."/>
            <person name="Oberbeckmann S."/>
            <person name="Bunk B."/>
            <person name="Jeske O."/>
            <person name="Meyerdierks A."/>
            <person name="Storesund J.E."/>
            <person name="Kallscheuer N."/>
            <person name="Luecker S."/>
            <person name="Lage O.M."/>
            <person name="Pohl T."/>
            <person name="Merkel B.J."/>
            <person name="Hornburger P."/>
            <person name="Mueller R.-W."/>
            <person name="Bruemmer F."/>
            <person name="Labrenz M."/>
            <person name="Spormann A.M."/>
            <person name="Op den Camp H."/>
            <person name="Overmann J."/>
            <person name="Amann R."/>
            <person name="Jetten M.S.M."/>
            <person name="Mascher T."/>
            <person name="Medema M.H."/>
            <person name="Devos D.P."/>
            <person name="Kaster A.-K."/>
            <person name="Ovreas L."/>
            <person name="Rohde M."/>
            <person name="Galperin M.Y."/>
            <person name="Jogler C."/>
        </authorList>
    </citation>
    <scope>NUCLEOTIDE SEQUENCE [LARGE SCALE GENOMIC DNA]</scope>
    <source>
        <strain evidence="5 6">Pan44</strain>
    </source>
</reference>